<feature type="domain" description="Centrosome and spindle pole-associated protein 1 C-terminal" evidence="2">
    <location>
        <begin position="1"/>
        <end position="31"/>
    </location>
</feature>
<feature type="compositionally biased region" description="Polar residues" evidence="1">
    <location>
        <begin position="129"/>
        <end position="139"/>
    </location>
</feature>
<dbReference type="InParanoid" id="K1QKB2"/>
<dbReference type="InterPro" id="IPR058191">
    <property type="entry name" value="CSPP1_C"/>
</dbReference>
<dbReference type="GO" id="GO:0005813">
    <property type="term" value="C:centrosome"/>
    <property type="evidence" value="ECO:0007669"/>
    <property type="project" value="InterPro"/>
</dbReference>
<gene>
    <name evidence="3" type="ORF">CGI_10027661</name>
</gene>
<dbReference type="GO" id="GO:0005874">
    <property type="term" value="C:microtubule"/>
    <property type="evidence" value="ECO:0007669"/>
    <property type="project" value="InterPro"/>
</dbReference>
<proteinExistence type="predicted"/>
<sequence>MFPDAPTSGETLEAQQDALLRHQEDTLKSMKETMIDKKAKDRDLFSGYTPTNYNTWKGRRSERSLGAPPLTTRQGTVSPRSMLNSNSAFIDVDGLNHFPDDFEDLPKRNESARYRRRERVTLSPRPESQPLNPFGSTASLDVDRIQRKNDARLRRLHQLNADEVSLADPDDILDRFMAKQRYNRPPSGQTLQDDTWLRPASKAI</sequence>
<dbReference type="InterPro" id="IPR026708">
    <property type="entry name" value="CSPP1"/>
</dbReference>
<feature type="region of interest" description="Disordered" evidence="1">
    <location>
        <begin position="116"/>
        <end position="139"/>
    </location>
</feature>
<reference evidence="3" key="1">
    <citation type="journal article" date="2012" name="Nature">
        <title>The oyster genome reveals stress adaptation and complexity of shell formation.</title>
        <authorList>
            <person name="Zhang G."/>
            <person name="Fang X."/>
            <person name="Guo X."/>
            <person name="Li L."/>
            <person name="Luo R."/>
            <person name="Xu F."/>
            <person name="Yang P."/>
            <person name="Zhang L."/>
            <person name="Wang X."/>
            <person name="Qi H."/>
            <person name="Xiong Z."/>
            <person name="Que H."/>
            <person name="Xie Y."/>
            <person name="Holland P.W."/>
            <person name="Paps J."/>
            <person name="Zhu Y."/>
            <person name="Wu F."/>
            <person name="Chen Y."/>
            <person name="Wang J."/>
            <person name="Peng C."/>
            <person name="Meng J."/>
            <person name="Yang L."/>
            <person name="Liu J."/>
            <person name="Wen B."/>
            <person name="Zhang N."/>
            <person name="Huang Z."/>
            <person name="Zhu Q."/>
            <person name="Feng Y."/>
            <person name="Mount A."/>
            <person name="Hedgecock D."/>
            <person name="Xu Z."/>
            <person name="Liu Y."/>
            <person name="Domazet-Loso T."/>
            <person name="Du Y."/>
            <person name="Sun X."/>
            <person name="Zhang S."/>
            <person name="Liu B."/>
            <person name="Cheng P."/>
            <person name="Jiang X."/>
            <person name="Li J."/>
            <person name="Fan D."/>
            <person name="Wang W."/>
            <person name="Fu W."/>
            <person name="Wang T."/>
            <person name="Wang B."/>
            <person name="Zhang J."/>
            <person name="Peng Z."/>
            <person name="Li Y."/>
            <person name="Li N."/>
            <person name="Wang J."/>
            <person name="Chen M."/>
            <person name="He Y."/>
            <person name="Tan F."/>
            <person name="Song X."/>
            <person name="Zheng Q."/>
            <person name="Huang R."/>
            <person name="Yang H."/>
            <person name="Du X."/>
            <person name="Chen L."/>
            <person name="Yang M."/>
            <person name="Gaffney P.M."/>
            <person name="Wang S."/>
            <person name="Luo L."/>
            <person name="She Z."/>
            <person name="Ming Y."/>
            <person name="Huang W."/>
            <person name="Zhang S."/>
            <person name="Huang B."/>
            <person name="Zhang Y."/>
            <person name="Qu T."/>
            <person name="Ni P."/>
            <person name="Miao G."/>
            <person name="Wang J."/>
            <person name="Wang Q."/>
            <person name="Steinberg C.E."/>
            <person name="Wang H."/>
            <person name="Li N."/>
            <person name="Qian L."/>
            <person name="Zhang G."/>
            <person name="Li Y."/>
            <person name="Yang H."/>
            <person name="Liu X."/>
            <person name="Wang J."/>
            <person name="Yin Y."/>
            <person name="Wang J."/>
        </authorList>
    </citation>
    <scope>NUCLEOTIDE SEQUENCE [LARGE SCALE GENOMIC DNA]</scope>
    <source>
        <strain evidence="3">05x7-T-G4-1.051#20</strain>
    </source>
</reference>
<name>K1QKB2_MAGGI</name>
<evidence type="ECO:0000313" key="3">
    <source>
        <dbReference type="EMBL" id="EKC31549.1"/>
    </source>
</evidence>
<feature type="region of interest" description="Disordered" evidence="1">
    <location>
        <begin position="181"/>
        <end position="204"/>
    </location>
</feature>
<accession>K1QKB2</accession>
<dbReference type="HOGENOM" id="CLU_1237476_0_0_1"/>
<dbReference type="AlphaFoldDB" id="K1QKB2"/>
<dbReference type="GO" id="GO:0000922">
    <property type="term" value="C:spindle pole"/>
    <property type="evidence" value="ECO:0007669"/>
    <property type="project" value="InterPro"/>
</dbReference>
<dbReference type="PANTHER" id="PTHR21616:SF2">
    <property type="entry name" value="CENTROSOME AND SPINDLE POLE-ASSOCIATED PROTEIN 1"/>
    <property type="match status" value="1"/>
</dbReference>
<dbReference type="GO" id="GO:0032467">
    <property type="term" value="P:positive regulation of cytokinesis"/>
    <property type="evidence" value="ECO:0007669"/>
    <property type="project" value="InterPro"/>
</dbReference>
<dbReference type="Pfam" id="PF24578">
    <property type="entry name" value="CSPP1_C"/>
    <property type="match status" value="1"/>
</dbReference>
<evidence type="ECO:0000259" key="2">
    <source>
        <dbReference type="Pfam" id="PF24578"/>
    </source>
</evidence>
<dbReference type="PANTHER" id="PTHR21616">
    <property type="entry name" value="CENTROSOME SPINDLE POLE ASSOCIATED PROTEIN"/>
    <property type="match status" value="1"/>
</dbReference>
<feature type="region of interest" description="Disordered" evidence="1">
    <location>
        <begin position="56"/>
        <end position="77"/>
    </location>
</feature>
<dbReference type="EMBL" id="JH816755">
    <property type="protein sequence ID" value="EKC31549.1"/>
    <property type="molecule type" value="Genomic_DNA"/>
</dbReference>
<organism evidence="3">
    <name type="scientific">Magallana gigas</name>
    <name type="common">Pacific oyster</name>
    <name type="synonym">Crassostrea gigas</name>
    <dbReference type="NCBI Taxonomy" id="29159"/>
    <lineage>
        <taxon>Eukaryota</taxon>
        <taxon>Metazoa</taxon>
        <taxon>Spiralia</taxon>
        <taxon>Lophotrochozoa</taxon>
        <taxon>Mollusca</taxon>
        <taxon>Bivalvia</taxon>
        <taxon>Autobranchia</taxon>
        <taxon>Pteriomorphia</taxon>
        <taxon>Ostreida</taxon>
        <taxon>Ostreoidea</taxon>
        <taxon>Ostreidae</taxon>
        <taxon>Magallana</taxon>
    </lineage>
</organism>
<evidence type="ECO:0000256" key="1">
    <source>
        <dbReference type="SAM" id="MobiDB-lite"/>
    </source>
</evidence>
<protein>
    <submittedName>
        <fullName evidence="3">Centrosome and spindle pole-associated protein 1</fullName>
    </submittedName>
</protein>